<protein>
    <recommendedName>
        <fullName evidence="3">Nucleotidyl transferase AbiEii/AbiGii toxin family protein</fullName>
    </recommendedName>
</protein>
<evidence type="ECO:0000313" key="2">
    <source>
        <dbReference type="Proteomes" id="UP000063781"/>
    </source>
</evidence>
<dbReference type="InterPro" id="IPR014942">
    <property type="entry name" value="AbiEii"/>
</dbReference>
<dbReference type="STRING" id="1514105.AOC36_08345"/>
<dbReference type="EMBL" id="CP013213">
    <property type="protein sequence ID" value="AMC93995.1"/>
    <property type="molecule type" value="Genomic_DNA"/>
</dbReference>
<sequence>MISKSNYSQEHLENMVKEYGGDKAIFERVLFAFGLLQSLVDVNLDFVFKGGTCLLLFLDNPRRFSTDIDIMVNADTDIDEFITEAGKLFPFESCVEHHRRRNNGIEKRHFKFEYTSIISNTPSNIILDVVFEDDDFIDTKLVEIKNSLHITEDPPSYVKVPIVDYMIADKLSAFAPNTIGVLYNSGKDLEIIKQMHDVAVLFDHIEDFEVVKRAYYEYSKIQIKYRRLDIDFQDCLNDTIEACISILSDGAHYDKSQFYKELKGGIKKIGTHIFGSYSRIKAIPHVSKVLYIASMIRHDLDLSYIDTIDVEELIPHGTIYANLNRVKKIDSEAFKYIKASVSLL</sequence>
<evidence type="ECO:0000313" key="1">
    <source>
        <dbReference type="EMBL" id="AMC93995.1"/>
    </source>
</evidence>
<name>A0A0X8H0Z4_9FIRM</name>
<keyword evidence="2" id="KW-1185">Reference proteome</keyword>
<dbReference type="Pfam" id="PF08843">
    <property type="entry name" value="AbiEii"/>
    <property type="match status" value="1"/>
</dbReference>
<organism evidence="1 2">
    <name type="scientific">Erysipelothrix larvae</name>
    <dbReference type="NCBI Taxonomy" id="1514105"/>
    <lineage>
        <taxon>Bacteria</taxon>
        <taxon>Bacillati</taxon>
        <taxon>Bacillota</taxon>
        <taxon>Erysipelotrichia</taxon>
        <taxon>Erysipelotrichales</taxon>
        <taxon>Erysipelotrichaceae</taxon>
        <taxon>Erysipelothrix</taxon>
    </lineage>
</organism>
<proteinExistence type="predicted"/>
<dbReference type="Gene3D" id="3.10.450.620">
    <property type="entry name" value="JHP933, nucleotidyltransferase-like core domain"/>
    <property type="match status" value="1"/>
</dbReference>
<gene>
    <name evidence="1" type="ORF">AOC36_08345</name>
</gene>
<dbReference type="OrthoDB" id="42373at2"/>
<accession>A0A0X8H0Z4</accession>
<dbReference type="Proteomes" id="UP000063781">
    <property type="component" value="Chromosome"/>
</dbReference>
<reference evidence="1 2" key="1">
    <citation type="submission" date="2015-10" db="EMBL/GenBank/DDBJ databases">
        <title>Erysipelothrix larvae sp. LV19 isolated from the larval gut of the rhinoceros beetle, Trypoxylus dichotomus.</title>
        <authorList>
            <person name="Lim S."/>
            <person name="Kim B.-C."/>
        </authorList>
    </citation>
    <scope>NUCLEOTIDE SEQUENCE [LARGE SCALE GENOMIC DNA]</scope>
    <source>
        <strain evidence="1 2">LV19</strain>
    </source>
</reference>
<dbReference type="KEGG" id="erl:AOC36_08345"/>
<dbReference type="AlphaFoldDB" id="A0A0X8H0Z4"/>
<evidence type="ECO:0008006" key="3">
    <source>
        <dbReference type="Google" id="ProtNLM"/>
    </source>
</evidence>